<dbReference type="Pfam" id="PF00566">
    <property type="entry name" value="RabGAP-TBC"/>
    <property type="match status" value="1"/>
</dbReference>
<dbReference type="EMBL" id="JWZT01000570">
    <property type="protein sequence ID" value="KII74002.1"/>
    <property type="molecule type" value="Genomic_DNA"/>
</dbReference>
<protein>
    <submittedName>
        <fullName evidence="2">Small G protein signaling modulator 1</fullName>
    </submittedName>
</protein>
<dbReference type="InterPro" id="IPR000195">
    <property type="entry name" value="Rab-GAP-TBC_dom"/>
</dbReference>
<dbReference type="AlphaFoldDB" id="A0A0C2NIZ4"/>
<dbReference type="InterPro" id="IPR035969">
    <property type="entry name" value="Rab-GAP_TBC_sf"/>
</dbReference>
<gene>
    <name evidence="2" type="ORF">RF11_04145</name>
</gene>
<proteinExistence type="predicted"/>
<keyword evidence="3" id="KW-1185">Reference proteome</keyword>
<feature type="domain" description="Rab-GAP TBC" evidence="1">
    <location>
        <begin position="11"/>
        <end position="111"/>
    </location>
</feature>
<reference evidence="2 3" key="1">
    <citation type="journal article" date="2014" name="Genome Biol. Evol.">
        <title>The genome of the myxosporean Thelohanellus kitauei shows adaptations to nutrient acquisition within its fish host.</title>
        <authorList>
            <person name="Yang Y."/>
            <person name="Xiong J."/>
            <person name="Zhou Z."/>
            <person name="Huo F."/>
            <person name="Miao W."/>
            <person name="Ran C."/>
            <person name="Liu Y."/>
            <person name="Zhang J."/>
            <person name="Feng J."/>
            <person name="Wang M."/>
            <person name="Wang M."/>
            <person name="Wang L."/>
            <person name="Yao B."/>
        </authorList>
    </citation>
    <scope>NUCLEOTIDE SEQUENCE [LARGE SCALE GENOMIC DNA]</scope>
    <source>
        <strain evidence="2">Wuqing</strain>
    </source>
</reference>
<dbReference type="SUPFAM" id="SSF47923">
    <property type="entry name" value="Ypt/Rab-GAP domain of gyp1p"/>
    <property type="match status" value="1"/>
</dbReference>
<comment type="caution">
    <text evidence="2">The sequence shown here is derived from an EMBL/GenBank/DDBJ whole genome shotgun (WGS) entry which is preliminary data.</text>
</comment>
<accession>A0A0C2NIZ4</accession>
<evidence type="ECO:0000313" key="2">
    <source>
        <dbReference type="EMBL" id="KII74002.1"/>
    </source>
</evidence>
<evidence type="ECO:0000259" key="1">
    <source>
        <dbReference type="Pfam" id="PF00566"/>
    </source>
</evidence>
<sequence length="127" mass="15326">MNDYKLEHIYNSHRKQCHDTIHLETNEPQPPQWEMIERDVKRCDKHIAFFTKDINTNKLSNILLGMADLLAPILYIVENGKYLECSEVNSYTCFNEFMKKMWPRFPKNLHQNIFNEIMFEMIKVKEN</sequence>
<dbReference type="OrthoDB" id="10264062at2759"/>
<name>A0A0C2NIZ4_THEKT</name>
<dbReference type="Proteomes" id="UP000031668">
    <property type="component" value="Unassembled WGS sequence"/>
</dbReference>
<organism evidence="2 3">
    <name type="scientific">Thelohanellus kitauei</name>
    <name type="common">Myxosporean</name>
    <dbReference type="NCBI Taxonomy" id="669202"/>
    <lineage>
        <taxon>Eukaryota</taxon>
        <taxon>Metazoa</taxon>
        <taxon>Cnidaria</taxon>
        <taxon>Myxozoa</taxon>
        <taxon>Myxosporea</taxon>
        <taxon>Bivalvulida</taxon>
        <taxon>Platysporina</taxon>
        <taxon>Myxobolidae</taxon>
        <taxon>Thelohanellus</taxon>
    </lineage>
</organism>
<evidence type="ECO:0000313" key="3">
    <source>
        <dbReference type="Proteomes" id="UP000031668"/>
    </source>
</evidence>